<evidence type="ECO:0000256" key="5">
    <source>
        <dbReference type="ARBA" id="ARBA00023049"/>
    </source>
</evidence>
<dbReference type="GO" id="GO:0006508">
    <property type="term" value="P:proteolysis"/>
    <property type="evidence" value="ECO:0007669"/>
    <property type="project" value="UniProtKB-KW"/>
</dbReference>
<evidence type="ECO:0000256" key="6">
    <source>
        <dbReference type="RuleBase" id="RU003797"/>
    </source>
</evidence>
<dbReference type="InterPro" id="IPR037518">
    <property type="entry name" value="MPN"/>
</dbReference>
<keyword evidence="1" id="KW-0645">Protease</keyword>
<dbReference type="InterPro" id="IPR025657">
    <property type="entry name" value="RadC_JAB"/>
</dbReference>
<dbReference type="EMBL" id="JAHESE010000027">
    <property type="protein sequence ID" value="MBT1710914.1"/>
    <property type="molecule type" value="Genomic_DNA"/>
</dbReference>
<feature type="domain" description="MPN" evidence="7">
    <location>
        <begin position="110"/>
        <end position="232"/>
    </location>
</feature>
<evidence type="ECO:0000256" key="1">
    <source>
        <dbReference type="ARBA" id="ARBA00022670"/>
    </source>
</evidence>
<reference evidence="8 9" key="1">
    <citation type="submission" date="2021-05" db="EMBL/GenBank/DDBJ databases">
        <title>A Polyphasic approach of four new species of the genus Ohtaekwangia: Ohtaekwangia histidinii sp. nov., Ohtaekwangia cretensis sp. nov., Ohtaekwangia indiensis sp. nov., Ohtaekwangia reichenbachii sp. nov. from diverse environment.</title>
        <authorList>
            <person name="Octaviana S."/>
        </authorList>
    </citation>
    <scope>NUCLEOTIDE SEQUENCE [LARGE SCALE GENOMIC DNA]</scope>
    <source>
        <strain evidence="8 9">PWU5</strain>
    </source>
</reference>
<comment type="similarity">
    <text evidence="6">Belongs to the UPF0758 family.</text>
</comment>
<dbReference type="CDD" id="cd08071">
    <property type="entry name" value="MPN_DUF2466"/>
    <property type="match status" value="1"/>
</dbReference>
<dbReference type="PANTHER" id="PTHR30471">
    <property type="entry name" value="DNA REPAIR PROTEIN RADC"/>
    <property type="match status" value="1"/>
</dbReference>
<dbReference type="RefSeq" id="WP_254086488.1">
    <property type="nucleotide sequence ID" value="NZ_JAHESE010000027.1"/>
</dbReference>
<evidence type="ECO:0000256" key="3">
    <source>
        <dbReference type="ARBA" id="ARBA00022801"/>
    </source>
</evidence>
<proteinExistence type="inferred from homology"/>
<keyword evidence="5" id="KW-0482">Metalloprotease</keyword>
<keyword evidence="3" id="KW-0378">Hydrolase</keyword>
<dbReference type="Gene3D" id="3.40.140.10">
    <property type="entry name" value="Cytidine Deaminase, domain 2"/>
    <property type="match status" value="1"/>
</dbReference>
<accession>A0AAP2E3J6</accession>
<dbReference type="Proteomes" id="UP001319080">
    <property type="component" value="Unassembled WGS sequence"/>
</dbReference>
<name>A0AAP2E3J6_9BACT</name>
<dbReference type="NCBIfam" id="NF000642">
    <property type="entry name" value="PRK00024.1"/>
    <property type="match status" value="1"/>
</dbReference>
<keyword evidence="9" id="KW-1185">Reference proteome</keyword>
<dbReference type="InterPro" id="IPR010994">
    <property type="entry name" value="RuvA_2-like"/>
</dbReference>
<sequence>MEIIEKRPAIKDWLREDQPREKLLLHGKSSLSNTELLAILLRSGTSTLSAVDLAQKILQMAGNNLHNLAQLTASDLMKIKGVGEEKALAIVSALELGRRRKAADTEKRPRIVSSGDAFEVIAPCLQDINHEEFWIILLNRANRVIRTHQISQGGTSGTVADPKIVFKLAVDNLASGLIMAHNHPSGETTASQADINLTQKIKEAGKLLEIQVLDHLILAGQKYFSFADEGIL</sequence>
<dbReference type="SUPFAM" id="SSF47781">
    <property type="entry name" value="RuvA domain 2-like"/>
    <property type="match status" value="1"/>
</dbReference>
<dbReference type="InterPro" id="IPR001405">
    <property type="entry name" value="UPF0758"/>
</dbReference>
<dbReference type="GO" id="GO:0008237">
    <property type="term" value="F:metallopeptidase activity"/>
    <property type="evidence" value="ECO:0007669"/>
    <property type="project" value="UniProtKB-KW"/>
</dbReference>
<keyword evidence="2" id="KW-0479">Metal-binding</keyword>
<comment type="caution">
    <text evidence="8">The sequence shown here is derived from an EMBL/GenBank/DDBJ whole genome shotgun (WGS) entry which is preliminary data.</text>
</comment>
<evidence type="ECO:0000313" key="9">
    <source>
        <dbReference type="Proteomes" id="UP001319080"/>
    </source>
</evidence>
<dbReference type="AlphaFoldDB" id="A0AAP2E3J6"/>
<dbReference type="PROSITE" id="PS50249">
    <property type="entry name" value="MPN"/>
    <property type="match status" value="1"/>
</dbReference>
<evidence type="ECO:0000256" key="4">
    <source>
        <dbReference type="ARBA" id="ARBA00022833"/>
    </source>
</evidence>
<dbReference type="GO" id="GO:0046872">
    <property type="term" value="F:metal ion binding"/>
    <property type="evidence" value="ECO:0007669"/>
    <property type="project" value="UniProtKB-KW"/>
</dbReference>
<keyword evidence="4" id="KW-0862">Zinc</keyword>
<evidence type="ECO:0000256" key="2">
    <source>
        <dbReference type="ARBA" id="ARBA00022723"/>
    </source>
</evidence>
<dbReference type="InterPro" id="IPR046778">
    <property type="entry name" value="UPF0758_N"/>
</dbReference>
<evidence type="ECO:0000313" key="8">
    <source>
        <dbReference type="EMBL" id="MBT1710914.1"/>
    </source>
</evidence>
<dbReference type="InterPro" id="IPR020891">
    <property type="entry name" value="UPF0758_CS"/>
</dbReference>
<dbReference type="Pfam" id="PF04002">
    <property type="entry name" value="RadC"/>
    <property type="match status" value="1"/>
</dbReference>
<organism evidence="8 9">
    <name type="scientific">Dawidia cretensis</name>
    <dbReference type="NCBI Taxonomy" id="2782350"/>
    <lineage>
        <taxon>Bacteria</taxon>
        <taxon>Pseudomonadati</taxon>
        <taxon>Bacteroidota</taxon>
        <taxon>Cytophagia</taxon>
        <taxon>Cytophagales</taxon>
        <taxon>Chryseotaleaceae</taxon>
        <taxon>Dawidia</taxon>
    </lineage>
</organism>
<dbReference type="Pfam" id="PF20582">
    <property type="entry name" value="UPF0758_N"/>
    <property type="match status" value="1"/>
</dbReference>
<protein>
    <submittedName>
        <fullName evidence="8">DNA repair protein RadC</fullName>
    </submittedName>
</protein>
<evidence type="ECO:0000259" key="7">
    <source>
        <dbReference type="PROSITE" id="PS50249"/>
    </source>
</evidence>
<dbReference type="PROSITE" id="PS01302">
    <property type="entry name" value="UPF0758"/>
    <property type="match status" value="1"/>
</dbReference>
<gene>
    <name evidence="8" type="primary">radC</name>
    <name evidence="8" type="ORF">KK062_21910</name>
</gene>
<dbReference type="PANTHER" id="PTHR30471:SF3">
    <property type="entry name" value="UPF0758 PROTEIN YEES-RELATED"/>
    <property type="match status" value="1"/>
</dbReference>
<dbReference type="NCBIfam" id="TIGR00608">
    <property type="entry name" value="radc"/>
    <property type="match status" value="1"/>
</dbReference>